<dbReference type="STRING" id="297318.BK138_14675"/>
<dbReference type="GO" id="GO:0003677">
    <property type="term" value="F:DNA binding"/>
    <property type="evidence" value="ECO:0007669"/>
    <property type="project" value="UniProtKB-UniRule"/>
</dbReference>
<dbReference type="SUPFAM" id="SSF46689">
    <property type="entry name" value="Homeodomain-like"/>
    <property type="match status" value="1"/>
</dbReference>
<name>A0A1R1ERK2_9BACL</name>
<proteinExistence type="predicted"/>
<dbReference type="Pfam" id="PF00440">
    <property type="entry name" value="TetR_N"/>
    <property type="match status" value="1"/>
</dbReference>
<evidence type="ECO:0000256" key="1">
    <source>
        <dbReference type="ARBA" id="ARBA00023125"/>
    </source>
</evidence>
<feature type="domain" description="HTH tetR-type" evidence="3">
    <location>
        <begin position="13"/>
        <end position="73"/>
    </location>
</feature>
<dbReference type="Gene3D" id="1.10.357.10">
    <property type="entry name" value="Tetracycline Repressor, domain 2"/>
    <property type="match status" value="1"/>
</dbReference>
<protein>
    <recommendedName>
        <fullName evidence="3">HTH tetR-type domain-containing protein</fullName>
    </recommendedName>
</protein>
<dbReference type="PRINTS" id="PR00455">
    <property type="entry name" value="HTHTETR"/>
</dbReference>
<dbReference type="EMBL" id="MRTP01000003">
    <property type="protein sequence ID" value="OMF54421.1"/>
    <property type="molecule type" value="Genomic_DNA"/>
</dbReference>
<dbReference type="RefSeq" id="WP_076170325.1">
    <property type="nucleotide sequence ID" value="NZ_MRTP01000003.1"/>
</dbReference>
<evidence type="ECO:0000313" key="5">
    <source>
        <dbReference type="Proteomes" id="UP000187172"/>
    </source>
</evidence>
<keyword evidence="1 2" id="KW-0238">DNA-binding</keyword>
<dbReference type="PANTHER" id="PTHR43479">
    <property type="entry name" value="ACREF/ENVCD OPERON REPRESSOR-RELATED"/>
    <property type="match status" value="1"/>
</dbReference>
<evidence type="ECO:0000259" key="3">
    <source>
        <dbReference type="PROSITE" id="PS50977"/>
    </source>
</evidence>
<dbReference type="InterPro" id="IPR009057">
    <property type="entry name" value="Homeodomain-like_sf"/>
</dbReference>
<dbReference type="PANTHER" id="PTHR43479:SF7">
    <property type="entry name" value="TETR-FAMILY TRANSCRIPTIONAL REGULATOR"/>
    <property type="match status" value="1"/>
</dbReference>
<dbReference type="PROSITE" id="PS50977">
    <property type="entry name" value="HTH_TETR_2"/>
    <property type="match status" value="1"/>
</dbReference>
<reference evidence="4 5" key="1">
    <citation type="submission" date="2016-11" db="EMBL/GenBank/DDBJ databases">
        <title>Paenibacillus species isolates.</title>
        <authorList>
            <person name="Beno S.M."/>
        </authorList>
    </citation>
    <scope>NUCLEOTIDE SEQUENCE [LARGE SCALE GENOMIC DNA]</scope>
    <source>
        <strain evidence="4 5">FSL R5-0378</strain>
    </source>
</reference>
<evidence type="ECO:0000256" key="2">
    <source>
        <dbReference type="PROSITE-ProRule" id="PRU00335"/>
    </source>
</evidence>
<comment type="caution">
    <text evidence="4">The sequence shown here is derived from an EMBL/GenBank/DDBJ whole genome shotgun (WGS) entry which is preliminary data.</text>
</comment>
<accession>A0A1R1ERK2</accession>
<evidence type="ECO:0000313" key="4">
    <source>
        <dbReference type="EMBL" id="OMF54421.1"/>
    </source>
</evidence>
<feature type="DNA-binding region" description="H-T-H motif" evidence="2">
    <location>
        <begin position="36"/>
        <end position="55"/>
    </location>
</feature>
<dbReference type="InterPro" id="IPR001647">
    <property type="entry name" value="HTH_TetR"/>
</dbReference>
<sequence length="190" mass="21678">MENRGVPQDRRSRRSENLLKQSFAELMKEKGFTAMTVGNIAERADVNRGTFYSHYPDKYALLEQSIRDKLHTRLQQHLPPDAGWNSDHLQMLAVNLLEHFRSLHGRCSPVETINPVFERTMQQEIKSLLTAWLQRLKPEDFGWNVPLDTVALAASWTLYGAALEWSRGTAACPPEETASYIVQLILRGTA</sequence>
<organism evidence="4 5">
    <name type="scientific">Paenibacillus rhizosphaerae</name>
    <dbReference type="NCBI Taxonomy" id="297318"/>
    <lineage>
        <taxon>Bacteria</taxon>
        <taxon>Bacillati</taxon>
        <taxon>Bacillota</taxon>
        <taxon>Bacilli</taxon>
        <taxon>Bacillales</taxon>
        <taxon>Paenibacillaceae</taxon>
        <taxon>Paenibacillus</taxon>
    </lineage>
</organism>
<dbReference type="AlphaFoldDB" id="A0A1R1ERK2"/>
<gene>
    <name evidence="4" type="ORF">BK138_14675</name>
</gene>
<keyword evidence="5" id="KW-1185">Reference proteome</keyword>
<dbReference type="InterPro" id="IPR050624">
    <property type="entry name" value="HTH-type_Tx_Regulator"/>
</dbReference>
<dbReference type="Proteomes" id="UP000187172">
    <property type="component" value="Unassembled WGS sequence"/>
</dbReference>